<proteinExistence type="predicted"/>
<feature type="compositionally biased region" description="Basic and acidic residues" evidence="8">
    <location>
        <begin position="500"/>
        <end position="509"/>
    </location>
</feature>
<dbReference type="GO" id="GO:0030313">
    <property type="term" value="C:cell envelope"/>
    <property type="evidence" value="ECO:0007669"/>
    <property type="project" value="UniProtKB-SubCell"/>
</dbReference>
<dbReference type="Proteomes" id="UP000319852">
    <property type="component" value="Chromosome"/>
</dbReference>
<dbReference type="InterPro" id="IPR036909">
    <property type="entry name" value="Cyt_c-like_dom_sf"/>
</dbReference>
<keyword evidence="10" id="KW-0575">Peroxidase</keyword>
<reference evidence="10 11" key="1">
    <citation type="submission" date="2019-02" db="EMBL/GenBank/DDBJ databases">
        <title>Deep-cultivation of Planctomycetes and their phenomic and genomic characterization uncovers novel biology.</title>
        <authorList>
            <person name="Wiegand S."/>
            <person name="Jogler M."/>
            <person name="Boedeker C."/>
            <person name="Pinto D."/>
            <person name="Vollmers J."/>
            <person name="Rivas-Marin E."/>
            <person name="Kohn T."/>
            <person name="Peeters S.H."/>
            <person name="Heuer A."/>
            <person name="Rast P."/>
            <person name="Oberbeckmann S."/>
            <person name="Bunk B."/>
            <person name="Jeske O."/>
            <person name="Meyerdierks A."/>
            <person name="Storesund J.E."/>
            <person name="Kallscheuer N."/>
            <person name="Luecker S."/>
            <person name="Lage O.M."/>
            <person name="Pohl T."/>
            <person name="Merkel B.J."/>
            <person name="Hornburger P."/>
            <person name="Mueller R.-W."/>
            <person name="Bruemmer F."/>
            <person name="Labrenz M."/>
            <person name="Spormann A.M."/>
            <person name="Op den Camp H."/>
            <person name="Overmann J."/>
            <person name="Amann R."/>
            <person name="Jetten M.S.M."/>
            <person name="Mascher T."/>
            <person name="Medema M.H."/>
            <person name="Devos D.P."/>
            <person name="Kaster A.-K."/>
            <person name="Ovreas L."/>
            <person name="Rohde M."/>
            <person name="Galperin M.Y."/>
            <person name="Jogler C."/>
        </authorList>
    </citation>
    <scope>NUCLEOTIDE SEQUENCE [LARGE SCALE GENOMIC DNA]</scope>
    <source>
        <strain evidence="10 11">HG15A2</strain>
    </source>
</reference>
<keyword evidence="11" id="KW-1185">Reference proteome</keyword>
<keyword evidence="6 7" id="KW-0408">Iron</keyword>
<dbReference type="GO" id="GO:0020037">
    <property type="term" value="F:heme binding"/>
    <property type="evidence" value="ECO:0007669"/>
    <property type="project" value="InterPro"/>
</dbReference>
<dbReference type="GO" id="GO:0046872">
    <property type="term" value="F:metal ion binding"/>
    <property type="evidence" value="ECO:0007669"/>
    <property type="project" value="UniProtKB-KW"/>
</dbReference>
<feature type="compositionally biased region" description="Acidic residues" evidence="8">
    <location>
        <begin position="515"/>
        <end position="526"/>
    </location>
</feature>
<dbReference type="PANTHER" id="PTHR30600:SF10">
    <property type="entry name" value="BLL6722 PROTEIN"/>
    <property type="match status" value="1"/>
</dbReference>
<organism evidence="10 11">
    <name type="scientific">Adhaeretor mobilis</name>
    <dbReference type="NCBI Taxonomy" id="1930276"/>
    <lineage>
        <taxon>Bacteria</taxon>
        <taxon>Pseudomonadati</taxon>
        <taxon>Planctomycetota</taxon>
        <taxon>Planctomycetia</taxon>
        <taxon>Pirellulales</taxon>
        <taxon>Lacipirellulaceae</taxon>
        <taxon>Adhaeretor</taxon>
    </lineage>
</organism>
<evidence type="ECO:0000256" key="4">
    <source>
        <dbReference type="ARBA" id="ARBA00022729"/>
    </source>
</evidence>
<dbReference type="Pfam" id="PF03150">
    <property type="entry name" value="CCP_MauG"/>
    <property type="match status" value="1"/>
</dbReference>
<dbReference type="InterPro" id="IPR051395">
    <property type="entry name" value="Cytochrome_c_Peroxidase/MauG"/>
</dbReference>
<dbReference type="Gene3D" id="1.10.760.10">
    <property type="entry name" value="Cytochrome c-like domain"/>
    <property type="match status" value="2"/>
</dbReference>
<evidence type="ECO:0000313" key="11">
    <source>
        <dbReference type="Proteomes" id="UP000319852"/>
    </source>
</evidence>
<dbReference type="EC" id="1.11.1.5" evidence="10"/>
<evidence type="ECO:0000313" key="10">
    <source>
        <dbReference type="EMBL" id="QDT01433.1"/>
    </source>
</evidence>
<accession>A0A517N2S9</accession>
<dbReference type="AlphaFoldDB" id="A0A517N2S9"/>
<evidence type="ECO:0000256" key="5">
    <source>
        <dbReference type="ARBA" id="ARBA00023002"/>
    </source>
</evidence>
<evidence type="ECO:0000256" key="8">
    <source>
        <dbReference type="SAM" id="MobiDB-lite"/>
    </source>
</evidence>
<evidence type="ECO:0000259" key="9">
    <source>
        <dbReference type="PROSITE" id="PS51007"/>
    </source>
</evidence>
<feature type="region of interest" description="Disordered" evidence="8">
    <location>
        <begin position="500"/>
        <end position="526"/>
    </location>
</feature>
<feature type="region of interest" description="Disordered" evidence="8">
    <location>
        <begin position="33"/>
        <end position="99"/>
    </location>
</feature>
<dbReference type="EMBL" id="CP036263">
    <property type="protein sequence ID" value="QDT01433.1"/>
    <property type="molecule type" value="Genomic_DNA"/>
</dbReference>
<dbReference type="InterPro" id="IPR004852">
    <property type="entry name" value="Di-haem_cyt_c_peroxidsae"/>
</dbReference>
<name>A0A517N2S9_9BACT</name>
<keyword evidence="5 10" id="KW-0560">Oxidoreductase</keyword>
<feature type="domain" description="Cytochrome c" evidence="9">
    <location>
        <begin position="174"/>
        <end position="282"/>
    </location>
</feature>
<protein>
    <submittedName>
        <fullName evidence="10">Cytochrome c551 peroxidase</fullName>
        <ecNumber evidence="10">1.11.1.5</ecNumber>
    </submittedName>
</protein>
<keyword evidence="4" id="KW-0732">Signal</keyword>
<feature type="domain" description="Cytochrome c" evidence="9">
    <location>
        <begin position="365"/>
        <end position="497"/>
    </location>
</feature>
<evidence type="ECO:0000256" key="7">
    <source>
        <dbReference type="PROSITE-ProRule" id="PRU00433"/>
    </source>
</evidence>
<comment type="subcellular location">
    <subcellularLocation>
        <location evidence="1">Cell envelope</location>
    </subcellularLocation>
</comment>
<gene>
    <name evidence="10" type="primary">ccpA</name>
    <name evidence="10" type="ORF">HG15A2_47750</name>
</gene>
<keyword evidence="3 7" id="KW-0479">Metal-binding</keyword>
<keyword evidence="2 7" id="KW-0349">Heme</keyword>
<sequence>MGRLIVIVLVLLAVAFLVNKYIIQGGDAPPKEFVEEMKQEAEQESLAKEPSESETEESTEPTARVLAEVGEESEPAKDVEKVMENEPELELKSETESSVEEVIAKPQAEPETILLGTDELYDGIPGEGVLTLDQVKMWLADPDNHVTLDPELPLGLKAGAGEIKGLKENPLTRAKIELGRQLFFDPRISSDNSISCASCHHPDFGYGKDTQFGVGVDGQTGNRNSPVAYNRILSDKQFWDGRAATLEEQAIGPIANPIEMGNTHEATVADLKTVPEYVAQFEAVFGDGEGDDAVEIDNAAKALAAFERALVTGPTPWDYHLEIKSLEEGFEIEEEYLDELKEEEPEVYEEYMALKALAEKSPLSESARRGGELFFSEKGGCTACHFGANFTDEKYHNLGVGFEEEMADEDRPADFDWGRFTETNEDLDRGAFKTPTVRNIASTGPYMHDGSQETLEEVIEWYAKGGHKNPYLSENVKKLDLSEQDKKDLVNFLKEGLHGELPKVEEERLPAGAEEAQEEAEEAAEQ</sequence>
<feature type="compositionally biased region" description="Basic and acidic residues" evidence="8">
    <location>
        <begin position="74"/>
        <end position="95"/>
    </location>
</feature>
<dbReference type="PROSITE" id="PS51007">
    <property type="entry name" value="CYTC"/>
    <property type="match status" value="2"/>
</dbReference>
<dbReference type="KEGG" id="amob:HG15A2_47750"/>
<dbReference type="InterPro" id="IPR009056">
    <property type="entry name" value="Cyt_c-like_dom"/>
</dbReference>
<dbReference type="GO" id="GO:0004130">
    <property type="term" value="F:cytochrome-c peroxidase activity"/>
    <property type="evidence" value="ECO:0007669"/>
    <property type="project" value="UniProtKB-EC"/>
</dbReference>
<feature type="compositionally biased region" description="Basic and acidic residues" evidence="8">
    <location>
        <begin position="33"/>
        <end position="51"/>
    </location>
</feature>
<evidence type="ECO:0000256" key="6">
    <source>
        <dbReference type="ARBA" id="ARBA00023004"/>
    </source>
</evidence>
<dbReference type="RefSeq" id="WP_246117833.1">
    <property type="nucleotide sequence ID" value="NZ_CP036263.1"/>
</dbReference>
<dbReference type="GO" id="GO:0009055">
    <property type="term" value="F:electron transfer activity"/>
    <property type="evidence" value="ECO:0007669"/>
    <property type="project" value="InterPro"/>
</dbReference>
<evidence type="ECO:0000256" key="2">
    <source>
        <dbReference type="ARBA" id="ARBA00022617"/>
    </source>
</evidence>
<dbReference type="SUPFAM" id="SSF46626">
    <property type="entry name" value="Cytochrome c"/>
    <property type="match status" value="2"/>
</dbReference>
<dbReference type="PANTHER" id="PTHR30600">
    <property type="entry name" value="CYTOCHROME C PEROXIDASE-RELATED"/>
    <property type="match status" value="1"/>
</dbReference>
<evidence type="ECO:0000256" key="3">
    <source>
        <dbReference type="ARBA" id="ARBA00022723"/>
    </source>
</evidence>
<evidence type="ECO:0000256" key="1">
    <source>
        <dbReference type="ARBA" id="ARBA00004196"/>
    </source>
</evidence>